<evidence type="ECO:0000256" key="1">
    <source>
        <dbReference type="SAM" id="MobiDB-lite"/>
    </source>
</evidence>
<evidence type="ECO:0000313" key="2">
    <source>
        <dbReference type="EMBL" id="GAA2276902.1"/>
    </source>
</evidence>
<feature type="compositionally biased region" description="Gly residues" evidence="1">
    <location>
        <begin position="1"/>
        <end position="17"/>
    </location>
</feature>
<dbReference type="Proteomes" id="UP001500305">
    <property type="component" value="Unassembled WGS sequence"/>
</dbReference>
<name>A0ABN3EZ30_9ACTN</name>
<proteinExistence type="predicted"/>
<dbReference type="EMBL" id="BAAATR010000056">
    <property type="protein sequence ID" value="GAA2276902.1"/>
    <property type="molecule type" value="Genomic_DNA"/>
</dbReference>
<feature type="compositionally biased region" description="Polar residues" evidence="1">
    <location>
        <begin position="62"/>
        <end position="79"/>
    </location>
</feature>
<feature type="region of interest" description="Disordered" evidence="1">
    <location>
        <begin position="1"/>
        <end position="81"/>
    </location>
</feature>
<protein>
    <submittedName>
        <fullName evidence="2">Uncharacterized protein</fullName>
    </submittedName>
</protein>
<gene>
    <name evidence="2" type="ORF">GCM10010430_73470</name>
</gene>
<feature type="compositionally biased region" description="Polar residues" evidence="1">
    <location>
        <begin position="30"/>
        <end position="44"/>
    </location>
</feature>
<reference evidence="2 3" key="1">
    <citation type="journal article" date="2019" name="Int. J. Syst. Evol. Microbiol.">
        <title>The Global Catalogue of Microorganisms (GCM) 10K type strain sequencing project: providing services to taxonomists for standard genome sequencing and annotation.</title>
        <authorList>
            <consortium name="The Broad Institute Genomics Platform"/>
            <consortium name="The Broad Institute Genome Sequencing Center for Infectious Disease"/>
            <person name="Wu L."/>
            <person name="Ma J."/>
        </authorList>
    </citation>
    <scope>NUCLEOTIDE SEQUENCE [LARGE SCALE GENOMIC DNA]</scope>
    <source>
        <strain evidence="2 3">JCM 7356</strain>
    </source>
</reference>
<sequence>MALPGFGAGPVVGGPPGDQGARAEGHPEVLSSSIEAAETEVSSRASRRPHLGLDLGCRGAGHTTNSTGASPSWPPSRSATPADDLISRLVAADRAQPAVGHADIASTVELMPVTGHKTT</sequence>
<comment type="caution">
    <text evidence="2">The sequence shown here is derived from an EMBL/GenBank/DDBJ whole genome shotgun (WGS) entry which is preliminary data.</text>
</comment>
<evidence type="ECO:0000313" key="3">
    <source>
        <dbReference type="Proteomes" id="UP001500305"/>
    </source>
</evidence>
<organism evidence="2 3">
    <name type="scientific">Kitasatospora cystarginea</name>
    <dbReference type="NCBI Taxonomy" id="58350"/>
    <lineage>
        <taxon>Bacteria</taxon>
        <taxon>Bacillati</taxon>
        <taxon>Actinomycetota</taxon>
        <taxon>Actinomycetes</taxon>
        <taxon>Kitasatosporales</taxon>
        <taxon>Streptomycetaceae</taxon>
        <taxon>Kitasatospora</taxon>
    </lineage>
</organism>
<accession>A0ABN3EZ30</accession>
<keyword evidence="3" id="KW-1185">Reference proteome</keyword>